<reference evidence="1 2" key="1">
    <citation type="submission" date="2019-11" db="EMBL/GenBank/DDBJ databases">
        <title>Metabolism of dissolved organic matter in forest soils.</title>
        <authorList>
            <person name="Cyle K.T."/>
            <person name="Wilhelm R.C."/>
            <person name="Martinez C.E."/>
        </authorList>
    </citation>
    <scope>NUCLEOTIDE SEQUENCE [LARGE SCALE GENOMIC DNA]</scope>
    <source>
        <strain evidence="1 2">1N</strain>
    </source>
</reference>
<dbReference type="Proteomes" id="UP000652198">
    <property type="component" value="Unassembled WGS sequence"/>
</dbReference>
<proteinExistence type="predicted"/>
<gene>
    <name evidence="1" type="ORF">GNZ12_43155</name>
</gene>
<dbReference type="EMBL" id="WOEY01000185">
    <property type="protein sequence ID" value="NPT47977.1"/>
    <property type="molecule type" value="Genomic_DNA"/>
</dbReference>
<comment type="caution">
    <text evidence="1">The sequence shown here is derived from an EMBL/GenBank/DDBJ whole genome shotgun (WGS) entry which is preliminary data.</text>
</comment>
<organism evidence="1 2">
    <name type="scientific">Paraburkholderia solitsugae</name>
    <dbReference type="NCBI Taxonomy" id="2675748"/>
    <lineage>
        <taxon>Bacteria</taxon>
        <taxon>Pseudomonadati</taxon>
        <taxon>Pseudomonadota</taxon>
        <taxon>Betaproteobacteria</taxon>
        <taxon>Burkholderiales</taxon>
        <taxon>Burkholderiaceae</taxon>
        <taxon>Paraburkholderia</taxon>
    </lineage>
</organism>
<evidence type="ECO:0000313" key="1">
    <source>
        <dbReference type="EMBL" id="NPT47977.1"/>
    </source>
</evidence>
<keyword evidence="2" id="KW-1185">Reference proteome</keyword>
<accession>A0ABX2C4N5</accession>
<sequence length="125" mass="13697">MVEIVGFCIRKLTPYAADAIAPLIPHSPFMNWLGVFGVREAKIVGGIELLTAALLIIGSTIPPANTKNDELPIRMRPTEQLPPDFSAYPSPVISLVRFENFDIIKLESYILDHRTGAAAAPSIQR</sequence>
<dbReference type="RefSeq" id="WP_172319031.1">
    <property type="nucleotide sequence ID" value="NZ_WOEY01000185.1"/>
</dbReference>
<protein>
    <submittedName>
        <fullName evidence="1">Uncharacterized protein</fullName>
    </submittedName>
</protein>
<evidence type="ECO:0000313" key="2">
    <source>
        <dbReference type="Proteomes" id="UP000652198"/>
    </source>
</evidence>
<name>A0ABX2C4N5_9BURK</name>